<dbReference type="Proteomes" id="UP000510822">
    <property type="component" value="Chromosome"/>
</dbReference>
<dbReference type="GO" id="GO:0005886">
    <property type="term" value="C:plasma membrane"/>
    <property type="evidence" value="ECO:0007669"/>
    <property type="project" value="UniProtKB-SubCell"/>
</dbReference>
<dbReference type="GO" id="GO:0015628">
    <property type="term" value="P:protein secretion by the type II secretion system"/>
    <property type="evidence" value="ECO:0007669"/>
    <property type="project" value="InterPro"/>
</dbReference>
<evidence type="ECO:0000256" key="5">
    <source>
        <dbReference type="ARBA" id="ARBA00022481"/>
    </source>
</evidence>
<evidence type="ECO:0000256" key="6">
    <source>
        <dbReference type="ARBA" id="ARBA00022519"/>
    </source>
</evidence>
<evidence type="ECO:0000256" key="8">
    <source>
        <dbReference type="ARBA" id="ARBA00022989"/>
    </source>
</evidence>
<dbReference type="KEGG" id="cfon:HZU75_05800"/>
<dbReference type="GO" id="GO:0015627">
    <property type="term" value="C:type II protein secretion system complex"/>
    <property type="evidence" value="ECO:0007669"/>
    <property type="project" value="InterPro"/>
</dbReference>
<organism evidence="11 12">
    <name type="scientific">Chitinibacter fontanus</name>
    <dbReference type="NCBI Taxonomy" id="1737446"/>
    <lineage>
        <taxon>Bacteria</taxon>
        <taxon>Pseudomonadati</taxon>
        <taxon>Pseudomonadota</taxon>
        <taxon>Betaproteobacteria</taxon>
        <taxon>Neisseriales</taxon>
        <taxon>Chitinibacteraceae</taxon>
        <taxon>Chitinibacter</taxon>
    </lineage>
</organism>
<evidence type="ECO:0000256" key="2">
    <source>
        <dbReference type="ARBA" id="ARBA00011084"/>
    </source>
</evidence>
<dbReference type="PANTHER" id="PTHR39583:SF2">
    <property type="entry name" value="TYPE II SECRETION SYSTEM PROTEIN J"/>
    <property type="match status" value="1"/>
</dbReference>
<dbReference type="PROSITE" id="PS00409">
    <property type="entry name" value="PROKAR_NTER_METHYL"/>
    <property type="match status" value="1"/>
</dbReference>
<evidence type="ECO:0000256" key="4">
    <source>
        <dbReference type="ARBA" id="ARBA00022475"/>
    </source>
</evidence>
<dbReference type="InterPro" id="IPR045584">
    <property type="entry name" value="Pilin-like"/>
</dbReference>
<dbReference type="Pfam" id="PF07963">
    <property type="entry name" value="N_methyl"/>
    <property type="match status" value="1"/>
</dbReference>
<keyword evidence="8 10" id="KW-1133">Transmembrane helix</keyword>
<keyword evidence="5" id="KW-0488">Methylation</keyword>
<dbReference type="RefSeq" id="WP_180308212.1">
    <property type="nucleotide sequence ID" value="NZ_CP058952.1"/>
</dbReference>
<dbReference type="PANTHER" id="PTHR39583">
    <property type="entry name" value="TYPE II SECRETION SYSTEM PROTEIN J-RELATED"/>
    <property type="match status" value="1"/>
</dbReference>
<dbReference type="Gene3D" id="3.10.610.10">
    <property type="entry name" value="GSPII I/J protein-like"/>
    <property type="match status" value="1"/>
</dbReference>
<proteinExistence type="inferred from homology"/>
<evidence type="ECO:0000313" key="12">
    <source>
        <dbReference type="Proteomes" id="UP000510822"/>
    </source>
</evidence>
<keyword evidence="6" id="KW-0997">Cell inner membrane</keyword>
<evidence type="ECO:0000256" key="1">
    <source>
        <dbReference type="ARBA" id="ARBA00004377"/>
    </source>
</evidence>
<evidence type="ECO:0000256" key="7">
    <source>
        <dbReference type="ARBA" id="ARBA00022692"/>
    </source>
</evidence>
<keyword evidence="9 10" id="KW-0472">Membrane</keyword>
<evidence type="ECO:0000313" key="11">
    <source>
        <dbReference type="EMBL" id="QLI81081.1"/>
    </source>
</evidence>
<dbReference type="InterPro" id="IPR010055">
    <property type="entry name" value="T2SS_protein-GspJ"/>
</dbReference>
<comment type="similarity">
    <text evidence="2">Belongs to the GSP J family.</text>
</comment>
<dbReference type="InterPro" id="IPR012902">
    <property type="entry name" value="N_methyl_site"/>
</dbReference>
<dbReference type="AlphaFoldDB" id="A0A7D5Z2B4"/>
<dbReference type="NCBIfam" id="TIGR01711">
    <property type="entry name" value="gspJ"/>
    <property type="match status" value="1"/>
</dbReference>
<evidence type="ECO:0000256" key="9">
    <source>
        <dbReference type="ARBA" id="ARBA00023136"/>
    </source>
</evidence>
<dbReference type="InterPro" id="IPR051621">
    <property type="entry name" value="T2SS_protein_J"/>
</dbReference>
<keyword evidence="7 10" id="KW-0812">Transmembrane</keyword>
<gene>
    <name evidence="11" type="primary">gspJ</name>
    <name evidence="11" type="ORF">HZU75_05800</name>
</gene>
<reference evidence="11 12" key="1">
    <citation type="journal article" date="2016" name="Int. J. Syst. Evol. Microbiol.">
        <title>Chitinibacter fontanus sp. nov., isolated from a spring.</title>
        <authorList>
            <person name="Sheu S.Y."/>
            <person name="Li Y.S."/>
            <person name="Young C.C."/>
            <person name="Chen W.M."/>
        </authorList>
    </citation>
    <scope>NUCLEOTIDE SEQUENCE [LARGE SCALE GENOMIC DNA]</scope>
    <source>
        <strain evidence="11 12">STM-7</strain>
    </source>
</reference>
<feature type="transmembrane region" description="Helical" evidence="10">
    <location>
        <begin position="25"/>
        <end position="49"/>
    </location>
</feature>
<keyword evidence="12" id="KW-1185">Reference proteome</keyword>
<dbReference type="SUPFAM" id="SSF54523">
    <property type="entry name" value="Pili subunits"/>
    <property type="match status" value="1"/>
</dbReference>
<protein>
    <recommendedName>
        <fullName evidence="3">Type II secretion system protein J</fullName>
    </recommendedName>
</protein>
<dbReference type="NCBIfam" id="TIGR02532">
    <property type="entry name" value="IV_pilin_GFxxxE"/>
    <property type="match status" value="1"/>
</dbReference>
<dbReference type="Pfam" id="PF11612">
    <property type="entry name" value="T2SSJ"/>
    <property type="match status" value="1"/>
</dbReference>
<keyword evidence="4" id="KW-1003">Cell membrane</keyword>
<comment type="subcellular location">
    <subcellularLocation>
        <location evidence="1">Cell inner membrane</location>
        <topology evidence="1">Single-pass membrane protein</topology>
    </subcellularLocation>
</comment>
<name>A0A7D5Z2B4_9NEIS</name>
<evidence type="ECO:0000256" key="3">
    <source>
        <dbReference type="ARBA" id="ARBA00021539"/>
    </source>
</evidence>
<accession>A0A7D5Z2B4</accession>
<evidence type="ECO:0000256" key="10">
    <source>
        <dbReference type="SAM" id="Phobius"/>
    </source>
</evidence>
<sequence>MPQKQSNAMWANSRLALQSIPRIKFVSGFTLLEILVALTIFALMSLITYRGVSMVIDTRSAVVSETQYWRELTLAFERIENDLSQLAPRPWRDANGALQAPLRSVSSVQVPQGLEFIRFDANRAPLHGVYECRAQSLQLKLYPRPDLAAEDTPVVHVLLNNLSQCELAFLDQNNQWLPTWAVANMRPRAIRVRVAQRSGSYERVFLIP</sequence>
<dbReference type="EMBL" id="CP058952">
    <property type="protein sequence ID" value="QLI81081.1"/>
    <property type="molecule type" value="Genomic_DNA"/>
</dbReference>